<proteinExistence type="predicted"/>
<dbReference type="OrthoDB" id="9814088at2"/>
<evidence type="ECO:0000256" key="1">
    <source>
        <dbReference type="ARBA" id="ARBA00022801"/>
    </source>
</evidence>
<dbReference type="GO" id="GO:0006281">
    <property type="term" value="P:DNA repair"/>
    <property type="evidence" value="ECO:0007669"/>
    <property type="project" value="TreeGrafter"/>
</dbReference>
<reference evidence="3 4" key="1">
    <citation type="submission" date="2019-12" db="EMBL/GenBank/DDBJ databases">
        <title>Genomic-based taxomic classification of the family Erythrobacteraceae.</title>
        <authorList>
            <person name="Xu L."/>
        </authorList>
    </citation>
    <scope>NUCLEOTIDE SEQUENCE [LARGE SCALE GENOMIC DNA]</scope>
    <source>
        <strain evidence="3 4">DSM 18604</strain>
    </source>
</reference>
<keyword evidence="3" id="KW-0067">ATP-binding</keyword>
<keyword evidence="3" id="KW-0347">Helicase</keyword>
<dbReference type="GO" id="GO:0031297">
    <property type="term" value="P:replication fork processing"/>
    <property type="evidence" value="ECO:0007669"/>
    <property type="project" value="TreeGrafter"/>
</dbReference>
<dbReference type="InterPro" id="IPR049730">
    <property type="entry name" value="SNF2/RAD54-like_C"/>
</dbReference>
<keyword evidence="1" id="KW-0378">Hydrolase</keyword>
<dbReference type="GO" id="GO:0005524">
    <property type="term" value="F:ATP binding"/>
    <property type="evidence" value="ECO:0007669"/>
    <property type="project" value="InterPro"/>
</dbReference>
<dbReference type="SUPFAM" id="SSF52540">
    <property type="entry name" value="P-loop containing nucleoside triphosphate hydrolases"/>
    <property type="match status" value="2"/>
</dbReference>
<evidence type="ECO:0000259" key="2">
    <source>
        <dbReference type="PROSITE" id="PS51192"/>
    </source>
</evidence>
<dbReference type="EMBL" id="WTYQ01000001">
    <property type="protein sequence ID" value="MXP24788.1"/>
    <property type="molecule type" value="Genomic_DNA"/>
</dbReference>
<dbReference type="Gene3D" id="3.40.50.300">
    <property type="entry name" value="P-loop containing nucleotide triphosphate hydrolases"/>
    <property type="match status" value="1"/>
</dbReference>
<name>A0A845AC84_9SPHN</name>
<dbReference type="Gene3D" id="3.40.50.10810">
    <property type="entry name" value="Tandem AAA-ATPase domain"/>
    <property type="match status" value="1"/>
</dbReference>
<gene>
    <name evidence="3" type="ORF">GRI39_01845</name>
</gene>
<feature type="domain" description="Helicase ATP-binding" evidence="2">
    <location>
        <begin position="115"/>
        <end position="268"/>
    </location>
</feature>
<sequence length="551" mass="61993">MNGRLAFETGRPGRWVVADLQPHVAIMFKRLFPRVEQAKTELTLVDNDEIRADLEWFTSRYPLKTEHAGLLAEGRERIERQRADRERILLPDWEPTDLIGFRSGMKPYRYQAQAAQIAVNNGGLLLGDDVGLGKTITTFATAVFGAPLPMAIVVQPHLADQWKKRAEEFTHMRVHIINGRAPYNLPEADLYIFRYSNIAGWVDVFAQGVFKSVVWDEIQELRHGAATAKGAASLTLRDNARFRLGLTATPIYNFGDEMHAVADFIRPGLLGDIYEFRREWCSWGKAVKDPDALGAYLRSTGYFLRRREDDKAVDAALPPPNVLDYPVAFDQQDVEREEEIIKSLAMTVLKGAFTEAGAAARQLDLRMRQLTGIGKARSVAAYVKMLLRDSERVLLTGWHREVYSIWQKALSEFNPVLFTGTESTAGKKRSMDAFTNGDSRVMMISLRSGAGLDGLQHHCNDIVFGELDWSPQVHHQLIGRLRRPGQKRQVNAYYLHADGGSDPVLMEMLGMKADQSRGINDPGMAMVARHSDDSRIKKLAEYIMKGEVAHA</sequence>
<dbReference type="SMART" id="SM00487">
    <property type="entry name" value="DEXDc"/>
    <property type="match status" value="1"/>
</dbReference>
<comment type="caution">
    <text evidence="3">The sequence shown here is derived from an EMBL/GenBank/DDBJ whole genome shotgun (WGS) entry which is preliminary data.</text>
</comment>
<dbReference type="InterPro" id="IPR014001">
    <property type="entry name" value="Helicase_ATP-bd"/>
</dbReference>
<accession>A0A845AC84</accession>
<dbReference type="GO" id="GO:0004386">
    <property type="term" value="F:helicase activity"/>
    <property type="evidence" value="ECO:0007669"/>
    <property type="project" value="UniProtKB-KW"/>
</dbReference>
<dbReference type="AlphaFoldDB" id="A0A845AC84"/>
<evidence type="ECO:0000313" key="3">
    <source>
        <dbReference type="EMBL" id="MXP24788.1"/>
    </source>
</evidence>
<dbReference type="GO" id="GO:0016787">
    <property type="term" value="F:hydrolase activity"/>
    <property type="evidence" value="ECO:0007669"/>
    <property type="project" value="UniProtKB-KW"/>
</dbReference>
<dbReference type="PANTHER" id="PTHR45766">
    <property type="entry name" value="DNA ANNEALING HELICASE AND ENDONUCLEASE ZRANB3 FAMILY MEMBER"/>
    <property type="match status" value="1"/>
</dbReference>
<protein>
    <submittedName>
        <fullName evidence="3">ATP-dependent helicase</fullName>
    </submittedName>
</protein>
<dbReference type="InterPro" id="IPR038718">
    <property type="entry name" value="SNF2-like_sf"/>
</dbReference>
<dbReference type="RefSeq" id="WP_160737984.1">
    <property type="nucleotide sequence ID" value="NZ_WTYQ01000001.1"/>
</dbReference>
<evidence type="ECO:0000313" key="4">
    <source>
        <dbReference type="Proteomes" id="UP000460561"/>
    </source>
</evidence>
<dbReference type="PANTHER" id="PTHR45766:SF6">
    <property type="entry name" value="SWI_SNF-RELATED MATRIX-ASSOCIATED ACTIN-DEPENDENT REGULATOR OF CHROMATIN SUBFAMILY A-LIKE PROTEIN 1"/>
    <property type="match status" value="1"/>
</dbReference>
<keyword evidence="3" id="KW-0547">Nucleotide-binding</keyword>
<dbReference type="Proteomes" id="UP000460561">
    <property type="component" value="Unassembled WGS sequence"/>
</dbReference>
<dbReference type="PROSITE" id="PS51192">
    <property type="entry name" value="HELICASE_ATP_BIND_1"/>
    <property type="match status" value="1"/>
</dbReference>
<keyword evidence="4" id="KW-1185">Reference proteome</keyword>
<dbReference type="InterPro" id="IPR027417">
    <property type="entry name" value="P-loop_NTPase"/>
</dbReference>
<dbReference type="Pfam" id="PF00176">
    <property type="entry name" value="SNF2-rel_dom"/>
    <property type="match status" value="1"/>
</dbReference>
<dbReference type="InterPro" id="IPR000330">
    <property type="entry name" value="SNF2_N"/>
</dbReference>
<organism evidence="3 4">
    <name type="scientific">Altericroceibacterium indicum</name>
    <dbReference type="NCBI Taxonomy" id="374177"/>
    <lineage>
        <taxon>Bacteria</taxon>
        <taxon>Pseudomonadati</taxon>
        <taxon>Pseudomonadota</taxon>
        <taxon>Alphaproteobacteria</taxon>
        <taxon>Sphingomonadales</taxon>
        <taxon>Erythrobacteraceae</taxon>
        <taxon>Altericroceibacterium</taxon>
    </lineage>
</organism>
<dbReference type="CDD" id="cd18793">
    <property type="entry name" value="SF2_C_SNF"/>
    <property type="match status" value="1"/>
</dbReference>